<name>A0A4V2FQA8_PSEST</name>
<organism evidence="1 2">
    <name type="scientific">Pseudonocardia sediminis</name>
    <dbReference type="NCBI Taxonomy" id="1397368"/>
    <lineage>
        <taxon>Bacteria</taxon>
        <taxon>Bacillati</taxon>
        <taxon>Actinomycetota</taxon>
        <taxon>Actinomycetes</taxon>
        <taxon>Pseudonocardiales</taxon>
        <taxon>Pseudonocardiaceae</taxon>
        <taxon>Pseudonocardia</taxon>
    </lineage>
</organism>
<proteinExistence type="predicted"/>
<accession>A0A4V2FQA8</accession>
<evidence type="ECO:0000313" key="1">
    <source>
        <dbReference type="EMBL" id="RZT84040.1"/>
    </source>
</evidence>
<gene>
    <name evidence="1" type="ORF">EV383_0873</name>
</gene>
<dbReference type="EMBL" id="SHKL01000001">
    <property type="protein sequence ID" value="RZT84040.1"/>
    <property type="molecule type" value="Genomic_DNA"/>
</dbReference>
<evidence type="ECO:0000313" key="2">
    <source>
        <dbReference type="Proteomes" id="UP000291591"/>
    </source>
</evidence>
<dbReference type="RefSeq" id="WP_130288712.1">
    <property type="nucleotide sequence ID" value="NZ_SHKL01000001.1"/>
</dbReference>
<protein>
    <submittedName>
        <fullName evidence="1">Uncharacterized protein</fullName>
    </submittedName>
</protein>
<comment type="caution">
    <text evidence="1">The sequence shown here is derived from an EMBL/GenBank/DDBJ whole genome shotgun (WGS) entry which is preliminary data.</text>
</comment>
<reference evidence="1 2" key="1">
    <citation type="submission" date="2019-02" db="EMBL/GenBank/DDBJ databases">
        <title>Sequencing the genomes of 1000 actinobacteria strains.</title>
        <authorList>
            <person name="Klenk H.-P."/>
        </authorList>
    </citation>
    <scope>NUCLEOTIDE SEQUENCE [LARGE SCALE GENOMIC DNA]</scope>
    <source>
        <strain evidence="1 2">DSM 45779</strain>
    </source>
</reference>
<dbReference type="AlphaFoldDB" id="A0A4V2FQA8"/>
<sequence length="62" mass="7087">MNAKLVKHTREELLTRRSEIVDLMVPDELTVRARADRGALTPDERDLLLELEGIDFLLGDRA</sequence>
<dbReference type="OrthoDB" id="9967413at2"/>
<dbReference type="Proteomes" id="UP000291591">
    <property type="component" value="Unassembled WGS sequence"/>
</dbReference>
<keyword evidence="2" id="KW-1185">Reference proteome</keyword>